<organism evidence="1 2">
    <name type="scientific">Oceanisphaera profunda</name>
    <dbReference type="NCBI Taxonomy" id="1416627"/>
    <lineage>
        <taxon>Bacteria</taxon>
        <taxon>Pseudomonadati</taxon>
        <taxon>Pseudomonadota</taxon>
        <taxon>Gammaproteobacteria</taxon>
        <taxon>Aeromonadales</taxon>
        <taxon>Aeromonadaceae</taxon>
        <taxon>Oceanisphaera</taxon>
    </lineage>
</organism>
<dbReference type="InterPro" id="IPR008554">
    <property type="entry name" value="Glutaredoxin-like"/>
</dbReference>
<dbReference type="KEGG" id="opf:CBP31_15315"/>
<dbReference type="Gene3D" id="3.40.30.10">
    <property type="entry name" value="Glutaredoxin"/>
    <property type="match status" value="1"/>
</dbReference>
<evidence type="ECO:0000313" key="2">
    <source>
        <dbReference type="Proteomes" id="UP000243937"/>
    </source>
</evidence>
<dbReference type="SUPFAM" id="SSF52833">
    <property type="entry name" value="Thioredoxin-like"/>
    <property type="match status" value="1"/>
</dbReference>
<dbReference type="InterPro" id="IPR036249">
    <property type="entry name" value="Thioredoxin-like_sf"/>
</dbReference>
<evidence type="ECO:0000313" key="1">
    <source>
        <dbReference type="EMBL" id="ART83834.1"/>
    </source>
</evidence>
<dbReference type="Pfam" id="PF05768">
    <property type="entry name" value="Glrx-like"/>
    <property type="match status" value="1"/>
</dbReference>
<dbReference type="OrthoDB" id="8537427at2"/>
<dbReference type="Proteomes" id="UP000243937">
    <property type="component" value="Chromosome"/>
</dbReference>
<protein>
    <submittedName>
        <fullName evidence="1">NrdH-redoxin</fullName>
    </submittedName>
</protein>
<name>A0A1Y0D973_9GAMM</name>
<dbReference type="AlphaFoldDB" id="A0A1Y0D973"/>
<reference evidence="1 2" key="1">
    <citation type="journal article" date="2014" name="Int. J. Syst. Evol. Microbiol.">
        <title>Oceanisphaera profunda sp. nov., a marine bacterium isolated from deep-sea sediment, and emended description of the genus Oceanisphaera.</title>
        <authorList>
            <person name="Xu Z."/>
            <person name="Zhang X.Y."/>
            <person name="Su H.N."/>
            <person name="Yu Z.C."/>
            <person name="Liu C."/>
            <person name="Li H."/>
            <person name="Chen X.L."/>
            <person name="Song X.Y."/>
            <person name="Xie B.B."/>
            <person name="Qin Q.L."/>
            <person name="Zhou B.C."/>
            <person name="Shi M."/>
            <person name="Huang Y."/>
            <person name="Zhang Y.Z."/>
        </authorList>
    </citation>
    <scope>NUCLEOTIDE SEQUENCE [LARGE SCALE GENOMIC DNA]</scope>
    <source>
        <strain evidence="1 2">SM1222</strain>
    </source>
</reference>
<sequence>MGLTLFSTDGCHLCEQAWGLLEQMGLSNSTVLEDIINDERWLAAYAVRIPVLRHMDGRELDWPFTAADIIAFNREI</sequence>
<keyword evidence="2" id="KW-1185">Reference proteome</keyword>
<dbReference type="EMBL" id="CP021377">
    <property type="protein sequence ID" value="ART83834.1"/>
    <property type="molecule type" value="Genomic_DNA"/>
</dbReference>
<gene>
    <name evidence="1" type="ORF">CBP31_15315</name>
</gene>
<proteinExistence type="predicted"/>
<accession>A0A1Y0D973</accession>